<dbReference type="SMART" id="SM00338">
    <property type="entry name" value="BRLZ"/>
    <property type="match status" value="1"/>
</dbReference>
<evidence type="ECO:0000256" key="3">
    <source>
        <dbReference type="SAM" id="Coils"/>
    </source>
</evidence>
<evidence type="ECO:0000256" key="4">
    <source>
        <dbReference type="SAM" id="MobiDB-lite"/>
    </source>
</evidence>
<dbReference type="Gene3D" id="1.20.5.170">
    <property type="match status" value="1"/>
</dbReference>
<gene>
    <name evidence="6" type="ORF">BCR33DRAFT_786894</name>
</gene>
<dbReference type="SUPFAM" id="SSF57959">
    <property type="entry name" value="Leucine zipper domain"/>
    <property type="match status" value="1"/>
</dbReference>
<accession>A0A1Y2C3N9</accession>
<feature type="region of interest" description="Disordered" evidence="4">
    <location>
        <begin position="1"/>
        <end position="39"/>
    </location>
</feature>
<dbReference type="CDD" id="cd14688">
    <property type="entry name" value="bZIP_YAP"/>
    <property type="match status" value="1"/>
</dbReference>
<organism evidence="6 7">
    <name type="scientific">Rhizoclosmatium globosum</name>
    <dbReference type="NCBI Taxonomy" id="329046"/>
    <lineage>
        <taxon>Eukaryota</taxon>
        <taxon>Fungi</taxon>
        <taxon>Fungi incertae sedis</taxon>
        <taxon>Chytridiomycota</taxon>
        <taxon>Chytridiomycota incertae sedis</taxon>
        <taxon>Chytridiomycetes</taxon>
        <taxon>Chytridiales</taxon>
        <taxon>Chytriomycetaceae</taxon>
        <taxon>Rhizoclosmatium</taxon>
    </lineage>
</organism>
<dbReference type="OrthoDB" id="2593073at2759"/>
<dbReference type="STRING" id="329046.A0A1Y2C3N9"/>
<evidence type="ECO:0000256" key="2">
    <source>
        <dbReference type="ARBA" id="ARBA00023242"/>
    </source>
</evidence>
<feature type="compositionally biased region" description="Low complexity" evidence="4">
    <location>
        <begin position="1"/>
        <end position="17"/>
    </location>
</feature>
<evidence type="ECO:0000313" key="7">
    <source>
        <dbReference type="Proteomes" id="UP000193642"/>
    </source>
</evidence>
<protein>
    <recommendedName>
        <fullName evidence="5">BZIP domain-containing protein</fullName>
    </recommendedName>
</protein>
<dbReference type="AlphaFoldDB" id="A0A1Y2C3N9"/>
<dbReference type="InterPro" id="IPR046347">
    <property type="entry name" value="bZIP_sf"/>
</dbReference>
<feature type="coiled-coil region" evidence="3">
    <location>
        <begin position="40"/>
        <end position="95"/>
    </location>
</feature>
<name>A0A1Y2C3N9_9FUNG</name>
<evidence type="ECO:0000259" key="5">
    <source>
        <dbReference type="SMART" id="SM00338"/>
    </source>
</evidence>
<evidence type="ECO:0000313" key="6">
    <source>
        <dbReference type="EMBL" id="ORY41663.1"/>
    </source>
</evidence>
<dbReference type="Proteomes" id="UP000193642">
    <property type="component" value="Unassembled WGS sequence"/>
</dbReference>
<dbReference type="InterPro" id="IPR050936">
    <property type="entry name" value="AP-1-like"/>
</dbReference>
<sequence>MHQDSLSSNGSSNGEELQPLKRKGGPGRKQTDEEPATKRIAQVRVNARAYRERKQKYLQELEATVESLKAGTAEANALRDRVAQLEAENQQLRQAQFGLFDLTSAPLVAAPLLGMGEMSPINVDPLLQLTPDLLPGMQFDTFTGMHPDWDLEQLLGGNDDLRALLNTCNTPLPVAPSCEQVIQPLFSGVMTKMKAIPSLKDKPELVDELVRWYIRNLEFKTREKNPLQCRISIGRIKKAQTKILDVCSRDTLDTFLAEKMFQNVKKEYDINFEVNYPDPFEFVKHLTLLPSLSGEKATIDELCGLYECFTINKEERPVTDAKIHAIHSALLAKCTTSSDIDTVKFTFDCLDDIFSL</sequence>
<dbReference type="PANTHER" id="PTHR40621">
    <property type="entry name" value="TRANSCRIPTION FACTOR KAPC-RELATED"/>
    <property type="match status" value="1"/>
</dbReference>
<feature type="domain" description="BZIP" evidence="5">
    <location>
        <begin position="31"/>
        <end position="98"/>
    </location>
</feature>
<dbReference type="EMBL" id="MCGO01000031">
    <property type="protein sequence ID" value="ORY41663.1"/>
    <property type="molecule type" value="Genomic_DNA"/>
</dbReference>
<dbReference type="GO" id="GO:0000976">
    <property type="term" value="F:transcription cis-regulatory region binding"/>
    <property type="evidence" value="ECO:0007669"/>
    <property type="project" value="InterPro"/>
</dbReference>
<reference evidence="6 7" key="1">
    <citation type="submission" date="2016-07" db="EMBL/GenBank/DDBJ databases">
        <title>Pervasive Adenine N6-methylation of Active Genes in Fungi.</title>
        <authorList>
            <consortium name="DOE Joint Genome Institute"/>
            <person name="Mondo S.J."/>
            <person name="Dannebaum R.O."/>
            <person name="Kuo R.C."/>
            <person name="Labutti K."/>
            <person name="Haridas S."/>
            <person name="Kuo A."/>
            <person name="Salamov A."/>
            <person name="Ahrendt S.R."/>
            <person name="Lipzen A."/>
            <person name="Sullivan W."/>
            <person name="Andreopoulos W.B."/>
            <person name="Clum A."/>
            <person name="Lindquist E."/>
            <person name="Daum C."/>
            <person name="Ramamoorthy G.K."/>
            <person name="Gryganskyi A."/>
            <person name="Culley D."/>
            <person name="Magnuson J.K."/>
            <person name="James T.Y."/>
            <person name="O'Malley M.A."/>
            <person name="Stajich J.E."/>
            <person name="Spatafora J.W."/>
            <person name="Visel A."/>
            <person name="Grigoriev I.V."/>
        </authorList>
    </citation>
    <scope>NUCLEOTIDE SEQUENCE [LARGE SCALE GENOMIC DNA]</scope>
    <source>
        <strain evidence="6 7">JEL800</strain>
    </source>
</reference>
<evidence type="ECO:0000256" key="1">
    <source>
        <dbReference type="ARBA" id="ARBA00004123"/>
    </source>
</evidence>
<dbReference type="PANTHER" id="PTHR40621:SF6">
    <property type="entry name" value="AP-1-LIKE TRANSCRIPTION FACTOR YAP1-RELATED"/>
    <property type="match status" value="1"/>
</dbReference>
<proteinExistence type="predicted"/>
<dbReference type="InterPro" id="IPR004827">
    <property type="entry name" value="bZIP"/>
</dbReference>
<dbReference type="GO" id="GO:0001228">
    <property type="term" value="F:DNA-binding transcription activator activity, RNA polymerase II-specific"/>
    <property type="evidence" value="ECO:0007669"/>
    <property type="project" value="TreeGrafter"/>
</dbReference>
<dbReference type="GO" id="GO:0090575">
    <property type="term" value="C:RNA polymerase II transcription regulator complex"/>
    <property type="evidence" value="ECO:0007669"/>
    <property type="project" value="TreeGrafter"/>
</dbReference>
<keyword evidence="2" id="KW-0539">Nucleus</keyword>
<comment type="subcellular location">
    <subcellularLocation>
        <location evidence="1">Nucleus</location>
    </subcellularLocation>
</comment>
<comment type="caution">
    <text evidence="6">The sequence shown here is derived from an EMBL/GenBank/DDBJ whole genome shotgun (WGS) entry which is preliminary data.</text>
</comment>
<keyword evidence="3" id="KW-0175">Coiled coil</keyword>
<keyword evidence="7" id="KW-1185">Reference proteome</keyword>